<dbReference type="PANTHER" id="PTHR31793:SF37">
    <property type="entry name" value="ACYL-COA THIOESTER HYDROLASE YBGC"/>
    <property type="match status" value="1"/>
</dbReference>
<dbReference type="Proteomes" id="UP000636505">
    <property type="component" value="Unassembled WGS sequence"/>
</dbReference>
<keyword evidence="2" id="KW-0378">Hydrolase</keyword>
<evidence type="ECO:0000313" key="4">
    <source>
        <dbReference type="Proteomes" id="UP000636505"/>
    </source>
</evidence>
<sequence length="153" mass="17543">MPPRWFEYPFRVQPHHTDYSGVVWHGTYITWLEAARVDCLSQMEMPFDQIFAAGFDLPVIDLSLRYHQPLRLGMAAVVKARLAPQQKVRIQWLYEIETVGPRPQTCLTGQVTLVVIDRQSGKIVRRLPAEIQQVIDRLLAYLAEADRVGDSLG</sequence>
<dbReference type="InterPro" id="IPR029069">
    <property type="entry name" value="HotDog_dom_sf"/>
</dbReference>
<dbReference type="CDD" id="cd00586">
    <property type="entry name" value="4HBT"/>
    <property type="match status" value="1"/>
</dbReference>
<name>A0A8J7AH80_9CYAN</name>
<gene>
    <name evidence="3" type="ORF">IQ241_16635</name>
</gene>
<reference evidence="3" key="1">
    <citation type="submission" date="2020-10" db="EMBL/GenBank/DDBJ databases">
        <authorList>
            <person name="Castelo-Branco R."/>
            <person name="Eusebio N."/>
            <person name="Adriana R."/>
            <person name="Vieira A."/>
            <person name="Brugerolle De Fraissinette N."/>
            <person name="Rezende De Castro R."/>
            <person name="Schneider M.P."/>
            <person name="Vasconcelos V."/>
            <person name="Leao P.N."/>
        </authorList>
    </citation>
    <scope>NUCLEOTIDE SEQUENCE</scope>
    <source>
        <strain evidence="3">LEGE 07310</strain>
    </source>
</reference>
<dbReference type="InterPro" id="IPR008272">
    <property type="entry name" value="HB-CoA_thioesterase_AS"/>
</dbReference>
<dbReference type="PANTHER" id="PTHR31793">
    <property type="entry name" value="4-HYDROXYBENZOYL-COA THIOESTERASE FAMILY MEMBER"/>
    <property type="match status" value="1"/>
</dbReference>
<dbReference type="EMBL" id="JADEXG010000042">
    <property type="protein sequence ID" value="MBE9078899.1"/>
    <property type="molecule type" value="Genomic_DNA"/>
</dbReference>
<dbReference type="AlphaFoldDB" id="A0A8J7AH80"/>
<dbReference type="SUPFAM" id="SSF54637">
    <property type="entry name" value="Thioesterase/thiol ester dehydrase-isomerase"/>
    <property type="match status" value="1"/>
</dbReference>
<comment type="similarity">
    <text evidence="1">Belongs to the 4-hydroxybenzoyl-CoA thioesterase family.</text>
</comment>
<dbReference type="InterPro" id="IPR050563">
    <property type="entry name" value="4-hydroxybenzoyl-CoA_TE"/>
</dbReference>
<dbReference type="PROSITE" id="PS01328">
    <property type="entry name" value="4HBCOA_THIOESTERASE"/>
    <property type="match status" value="1"/>
</dbReference>
<dbReference type="Pfam" id="PF13279">
    <property type="entry name" value="4HBT_2"/>
    <property type="match status" value="1"/>
</dbReference>
<keyword evidence="4" id="KW-1185">Reference proteome</keyword>
<accession>A0A8J7AH80</accession>
<dbReference type="RefSeq" id="WP_193909204.1">
    <property type="nucleotide sequence ID" value="NZ_JADEXG010000042.1"/>
</dbReference>
<dbReference type="GO" id="GO:0047617">
    <property type="term" value="F:fatty acyl-CoA hydrolase activity"/>
    <property type="evidence" value="ECO:0007669"/>
    <property type="project" value="TreeGrafter"/>
</dbReference>
<evidence type="ECO:0000256" key="1">
    <source>
        <dbReference type="ARBA" id="ARBA00005953"/>
    </source>
</evidence>
<protein>
    <submittedName>
        <fullName evidence="3">Acyl-CoA thioesterase</fullName>
    </submittedName>
</protein>
<dbReference type="Gene3D" id="3.10.129.10">
    <property type="entry name" value="Hotdog Thioesterase"/>
    <property type="match status" value="1"/>
</dbReference>
<dbReference type="PIRSF" id="PIRSF003230">
    <property type="entry name" value="YbgC"/>
    <property type="match status" value="1"/>
</dbReference>
<evidence type="ECO:0000313" key="3">
    <source>
        <dbReference type="EMBL" id="MBE9078899.1"/>
    </source>
</evidence>
<organism evidence="3 4">
    <name type="scientific">Vasconcelosia minhoensis LEGE 07310</name>
    <dbReference type="NCBI Taxonomy" id="915328"/>
    <lineage>
        <taxon>Bacteria</taxon>
        <taxon>Bacillati</taxon>
        <taxon>Cyanobacteriota</taxon>
        <taxon>Cyanophyceae</taxon>
        <taxon>Nodosilineales</taxon>
        <taxon>Cymatolegaceae</taxon>
        <taxon>Vasconcelosia</taxon>
        <taxon>Vasconcelosia minhoensis</taxon>
    </lineage>
</organism>
<evidence type="ECO:0000256" key="2">
    <source>
        <dbReference type="ARBA" id="ARBA00022801"/>
    </source>
</evidence>
<comment type="caution">
    <text evidence="3">The sequence shown here is derived from an EMBL/GenBank/DDBJ whole genome shotgun (WGS) entry which is preliminary data.</text>
</comment>
<proteinExistence type="inferred from homology"/>
<dbReference type="InterPro" id="IPR006684">
    <property type="entry name" value="YbgC/YbaW"/>
</dbReference>